<keyword evidence="1" id="KW-0732">Signal</keyword>
<evidence type="ECO:0000256" key="1">
    <source>
        <dbReference type="ARBA" id="ARBA00022729"/>
    </source>
</evidence>
<organism evidence="2 3">
    <name type="scientific">Lacipirellula limnantheis</name>
    <dbReference type="NCBI Taxonomy" id="2528024"/>
    <lineage>
        <taxon>Bacteria</taxon>
        <taxon>Pseudomonadati</taxon>
        <taxon>Planctomycetota</taxon>
        <taxon>Planctomycetia</taxon>
        <taxon>Pirellulales</taxon>
        <taxon>Lacipirellulaceae</taxon>
        <taxon>Lacipirellula</taxon>
    </lineage>
</organism>
<dbReference type="InterPro" id="IPR051551">
    <property type="entry name" value="Autotransporter_adhesion"/>
</dbReference>
<dbReference type="SUPFAM" id="SSF69322">
    <property type="entry name" value="Tricorn protease domain 2"/>
    <property type="match status" value="1"/>
</dbReference>
<dbReference type="InterPro" id="IPR013425">
    <property type="entry name" value="Autotrns_rpt"/>
</dbReference>
<dbReference type="InterPro" id="IPR012332">
    <property type="entry name" value="Autotransporter_pectin_lyase_C"/>
</dbReference>
<reference evidence="2 3" key="1">
    <citation type="submission" date="2019-02" db="EMBL/GenBank/DDBJ databases">
        <title>Deep-cultivation of Planctomycetes and their phenomic and genomic characterization uncovers novel biology.</title>
        <authorList>
            <person name="Wiegand S."/>
            <person name="Jogler M."/>
            <person name="Boedeker C."/>
            <person name="Pinto D."/>
            <person name="Vollmers J."/>
            <person name="Rivas-Marin E."/>
            <person name="Kohn T."/>
            <person name="Peeters S.H."/>
            <person name="Heuer A."/>
            <person name="Rast P."/>
            <person name="Oberbeckmann S."/>
            <person name="Bunk B."/>
            <person name="Jeske O."/>
            <person name="Meyerdierks A."/>
            <person name="Storesund J.E."/>
            <person name="Kallscheuer N."/>
            <person name="Luecker S."/>
            <person name="Lage O.M."/>
            <person name="Pohl T."/>
            <person name="Merkel B.J."/>
            <person name="Hornburger P."/>
            <person name="Mueller R.-W."/>
            <person name="Bruemmer F."/>
            <person name="Labrenz M."/>
            <person name="Spormann A.M."/>
            <person name="Op den Camp H."/>
            <person name="Overmann J."/>
            <person name="Amann R."/>
            <person name="Jetten M.S.M."/>
            <person name="Mascher T."/>
            <person name="Medema M.H."/>
            <person name="Devos D.P."/>
            <person name="Kaster A.-K."/>
            <person name="Ovreas L."/>
            <person name="Rohde M."/>
            <person name="Galperin M.Y."/>
            <person name="Jogler C."/>
        </authorList>
    </citation>
    <scope>NUCLEOTIDE SEQUENCE [LARGE SCALE GENOMIC DNA]</scope>
    <source>
        <strain evidence="2 3">I41</strain>
    </source>
</reference>
<dbReference type="EMBL" id="CP036339">
    <property type="protein sequence ID" value="QDT71698.1"/>
    <property type="molecule type" value="Genomic_DNA"/>
</dbReference>
<dbReference type="InterPro" id="IPR011050">
    <property type="entry name" value="Pectin_lyase_fold/virulence"/>
</dbReference>
<dbReference type="NCBIfam" id="TIGR02601">
    <property type="entry name" value="autotrns_rpt"/>
    <property type="match status" value="5"/>
</dbReference>
<dbReference type="PANTHER" id="PTHR35037">
    <property type="entry name" value="C-TERMINAL REGION OF AIDA-LIKE PROTEIN"/>
    <property type="match status" value="1"/>
</dbReference>
<gene>
    <name evidence="2" type="ORF">I41_08580</name>
</gene>
<dbReference type="Gene3D" id="2.160.20.20">
    <property type="match status" value="2"/>
</dbReference>
<dbReference type="Pfam" id="PF12951">
    <property type="entry name" value="PATR"/>
    <property type="match status" value="6"/>
</dbReference>
<dbReference type="SUPFAM" id="SSF51126">
    <property type="entry name" value="Pectin lyase-like"/>
    <property type="match status" value="5"/>
</dbReference>
<evidence type="ECO:0000313" key="3">
    <source>
        <dbReference type="Proteomes" id="UP000317909"/>
    </source>
</evidence>
<protein>
    <submittedName>
        <fullName evidence="2">Autotransporter-associated beta strand repeat protein</fullName>
    </submittedName>
</protein>
<keyword evidence="3" id="KW-1185">Reference proteome</keyword>
<dbReference type="KEGG" id="llh:I41_08580"/>
<dbReference type="RefSeq" id="WP_168206675.1">
    <property type="nucleotide sequence ID" value="NZ_CP036339.1"/>
</dbReference>
<accession>A0A517TTJ2</accession>
<dbReference type="Proteomes" id="UP000317909">
    <property type="component" value="Chromosome"/>
</dbReference>
<proteinExistence type="predicted"/>
<dbReference type="PANTHER" id="PTHR35037:SF3">
    <property type="entry name" value="C-TERMINAL REGION OF AIDA-LIKE PROTEIN"/>
    <property type="match status" value="1"/>
</dbReference>
<evidence type="ECO:0000313" key="2">
    <source>
        <dbReference type="EMBL" id="QDT71698.1"/>
    </source>
</evidence>
<sequence>MQVVCYALPTLNEVQNVTTSGNVSSALYSNQYDMLFLRDSASGVRVLNASTGAQLSMRTPTPTGSFTDFAFSPSGQYLYVADYGGTIVGYGTPAHPSFVHRYDLQSGTWTSAQAIGIGYRIAPVDDNRVFLVGQDQTVDISLQSYAPDSLMTQLAQSSGYQGDIEYSASLGRLIYNTSGLSQTDVRAYTLSGNTLTGAESVNGSPYGSSGVLSTDGLTYYYNQAALNAANLTQNIVTFSQSIGAATPTVAFGTTNYFNAATGASLGSIPFTPQSWTIGANNRDVWAVEQPSGGSTTLHHYIIAQSSIWNTAGSGSWADTAKWNPSGLPDGIDNTADLSQVTLASDATVALDGDRTVGRVVLGDVGATRNWTVSPGSGGVLTLQVTGGTPSISVINQTATMNVAIAGAQGMKKEGAGTLVLAVDSIYTGGTTINGGTLQVASESNLGGGEMTINAGTLRAAGSIDSARAITLGSTASTIQVDSGFTYSASAGAIVSGTGGLTKTGGGTLDLTAIAAAYTGATTVNAGMLKLGSFSSAAQVTVASGATMDVSGSNLVLGAVANSGDIAFSGNAGTITLSALSGPGVTTFSAGANLPTFSNGTINVAGSATITSATGGTANLNGATATIGTLSNTSVNLASGTALSVSAGTQTSGSINGAGVLTKTGTGTLILGSLNTYTGGTAISAGTLQIGNGGTTGSIVGNVLNSGTLVFNRSDSIVYGGQISGTGAVRKSGAGALTLTGSNNYTGGTTISTGTLQLGDGTEVGTVAGGVINNGTLAFNTPADGQTFSGVITGTGSVAKLGPGTQVLTSSNSYSGGTTVSAGRLQVGNGGTVGSITGNVTNNATLVFNRSDSVGLPGTISGTGRVEQTGAGTLTLSANVTNAVLVTKGRVVVGPTSTLIGDVTTSGAGRFESGGGTINVANLDNSGIFSGSADVYGSFVNRPTGDVRLGAGQSMTLQISTPQSNAGAVEVLGNAIYQATFESVGAFTNSQGGNSLIVARNASLRFNGGLSNHGAVSMIYGLTDVFGDVSNELDGSLAVVGGAGVTFYDDVIQNGTMSLSSAGSTQSSAVFLGSLSGAGSFTGGGDVYVLGDLRPGNSSAIVTMTNNVSLAAGSRTHIELGGITAGSGYDRLIVNGGLQLGGALEVSLTGGFNPSVGQSFDILDWTGLNGTFSSISLPELATGKTWDTTLLYSAGVISVSAAILPGDFDHDGDCDADDLVFWQGAFGQGSGADVNSDGESDGADFLAWQLQFSNAWAPLGAAQVPESATLALGLIGCLGLLTNHPGRSRLT</sequence>
<name>A0A517TTJ2_9BACT</name>